<keyword evidence="3 5" id="KW-1133">Transmembrane helix</keyword>
<dbReference type="InterPro" id="IPR011527">
    <property type="entry name" value="ABC1_TM_dom"/>
</dbReference>
<name>A0ABN8EWQ9_9BACT</name>
<evidence type="ECO:0000313" key="8">
    <source>
        <dbReference type="EMBL" id="CAH0996480.1"/>
    </source>
</evidence>
<evidence type="ECO:0000256" key="5">
    <source>
        <dbReference type="SAM" id="Phobius"/>
    </source>
</evidence>
<evidence type="ECO:0000256" key="4">
    <source>
        <dbReference type="ARBA" id="ARBA00023136"/>
    </source>
</evidence>
<dbReference type="PROSITE" id="PS50893">
    <property type="entry name" value="ABC_TRANSPORTER_2"/>
    <property type="match status" value="1"/>
</dbReference>
<comment type="caution">
    <text evidence="8">The sequence shown here is derived from an EMBL/GenBank/DDBJ whole genome shotgun (WGS) entry which is preliminary data.</text>
</comment>
<evidence type="ECO:0000313" key="9">
    <source>
        <dbReference type="Proteomes" id="UP000837932"/>
    </source>
</evidence>
<dbReference type="Proteomes" id="UP000837932">
    <property type="component" value="Unassembled WGS sequence"/>
</dbReference>
<organism evidence="8 9">
    <name type="scientific">Emticicia aquatica</name>
    <dbReference type="NCBI Taxonomy" id="1681835"/>
    <lineage>
        <taxon>Bacteria</taxon>
        <taxon>Pseudomonadati</taxon>
        <taxon>Bacteroidota</taxon>
        <taxon>Cytophagia</taxon>
        <taxon>Cytophagales</taxon>
        <taxon>Leadbetterellaceae</taxon>
        <taxon>Emticicia</taxon>
    </lineage>
</organism>
<dbReference type="PANTHER" id="PTHR43394">
    <property type="entry name" value="ATP-DEPENDENT PERMEASE MDL1, MITOCHONDRIAL"/>
    <property type="match status" value="1"/>
</dbReference>
<dbReference type="SUPFAM" id="SSF90123">
    <property type="entry name" value="ABC transporter transmembrane region"/>
    <property type="match status" value="1"/>
</dbReference>
<dbReference type="InterPro" id="IPR039421">
    <property type="entry name" value="Type_1_exporter"/>
</dbReference>
<dbReference type="PROSITE" id="PS50929">
    <property type="entry name" value="ABC_TM1F"/>
    <property type="match status" value="1"/>
</dbReference>
<evidence type="ECO:0000256" key="2">
    <source>
        <dbReference type="ARBA" id="ARBA00022692"/>
    </source>
</evidence>
<dbReference type="EMBL" id="CAKLPY010000002">
    <property type="protein sequence ID" value="CAH0996480.1"/>
    <property type="molecule type" value="Genomic_DNA"/>
</dbReference>
<dbReference type="InterPro" id="IPR003439">
    <property type="entry name" value="ABC_transporter-like_ATP-bd"/>
</dbReference>
<dbReference type="Pfam" id="PF00005">
    <property type="entry name" value="ABC_tran"/>
    <property type="match status" value="1"/>
</dbReference>
<protein>
    <recommendedName>
        <fullName evidence="10">ABC-type bacteriocin/lantibiotic exporter with double-glycine peptidase domain</fullName>
    </recommendedName>
</protein>
<proteinExistence type="predicted"/>
<keyword evidence="9" id="KW-1185">Reference proteome</keyword>
<evidence type="ECO:0000256" key="1">
    <source>
        <dbReference type="ARBA" id="ARBA00004651"/>
    </source>
</evidence>
<accession>A0ABN8EWQ9</accession>
<dbReference type="SUPFAM" id="SSF52540">
    <property type="entry name" value="P-loop containing nucleoside triphosphate hydrolases"/>
    <property type="match status" value="1"/>
</dbReference>
<feature type="domain" description="ABC transmembrane type-1" evidence="7">
    <location>
        <begin position="165"/>
        <end position="440"/>
    </location>
</feature>
<feature type="transmembrane region" description="Helical" evidence="5">
    <location>
        <begin position="163"/>
        <end position="185"/>
    </location>
</feature>
<evidence type="ECO:0000256" key="3">
    <source>
        <dbReference type="ARBA" id="ARBA00022989"/>
    </source>
</evidence>
<feature type="transmembrane region" description="Helical" evidence="5">
    <location>
        <begin position="197"/>
        <end position="222"/>
    </location>
</feature>
<dbReference type="PANTHER" id="PTHR43394:SF4">
    <property type="entry name" value="TOXIN SECRETION ABC TRANSPORTER ATP-BINDING PROTEIN"/>
    <property type="match status" value="1"/>
</dbReference>
<keyword evidence="4 5" id="KW-0472">Membrane</keyword>
<evidence type="ECO:0000259" key="7">
    <source>
        <dbReference type="PROSITE" id="PS50929"/>
    </source>
</evidence>
<dbReference type="Gene3D" id="1.20.1560.10">
    <property type="entry name" value="ABC transporter type 1, transmembrane domain"/>
    <property type="match status" value="1"/>
</dbReference>
<reference evidence="8" key="1">
    <citation type="submission" date="2021-12" db="EMBL/GenBank/DDBJ databases">
        <authorList>
            <person name="Rodrigo-Torres L."/>
            <person name="Arahal R. D."/>
            <person name="Lucena T."/>
        </authorList>
    </citation>
    <scope>NUCLEOTIDE SEQUENCE</scope>
    <source>
        <strain evidence="8">CECT 8858</strain>
    </source>
</reference>
<dbReference type="RefSeq" id="WP_238807039.1">
    <property type="nucleotide sequence ID" value="NZ_CAKLPY010000002.1"/>
</dbReference>
<feature type="domain" description="ABC transporter" evidence="6">
    <location>
        <begin position="477"/>
        <end position="709"/>
    </location>
</feature>
<keyword evidence="2 5" id="KW-0812">Transmembrane</keyword>
<dbReference type="Gene3D" id="3.40.50.300">
    <property type="entry name" value="P-loop containing nucleotide triphosphate hydrolases"/>
    <property type="match status" value="1"/>
</dbReference>
<dbReference type="InterPro" id="IPR036640">
    <property type="entry name" value="ABC1_TM_sf"/>
</dbReference>
<evidence type="ECO:0000259" key="6">
    <source>
        <dbReference type="PROSITE" id="PS50893"/>
    </source>
</evidence>
<comment type="subcellular location">
    <subcellularLocation>
        <location evidence="1">Cell membrane</location>
        <topology evidence="1">Multi-pass membrane protein</topology>
    </subcellularLocation>
</comment>
<feature type="transmembrane region" description="Helical" evidence="5">
    <location>
        <begin position="298"/>
        <end position="318"/>
    </location>
</feature>
<dbReference type="InterPro" id="IPR027417">
    <property type="entry name" value="P-loop_NTPase"/>
</dbReference>
<sequence>MNERLLSKVLEKLALYFDFSHYTNQVSTTFDTPEQFIGELRTNIEKKGVLLIENEVSKAQVIEFEKKTTTPFFFFDSGGGDICLFIPAKKTKQKKTFVVNGNELVEVKDIFEKLGESSGNVQLFTFFPVESIAEDSPINSAKLTPFKRLINMLRIERRDIISIYVYAILIGTISLSLPLGIQAIIGLVQGGVFFSSIYILIGLVILALTLSGVMQVMQLTIVEYLQERLFAKSAFEYTYRITNIKTESLRNYYPPELMNRFFDIITVQKTLPKVLIDVTAAVIQIIFGLLLLSAYHPLFIGFALLTLLIIIIIIRIYGRRLLDANIVKSKYKFKIAYWLQDMARMVSVFKVSGSNNFPLQKMEYLVGNYLKYRKKYFNYLLILFYNAVFFKVLVVGGLLVLGTYLVVNLQITIGQFVASEIVIVLVVGSVEKILLSFDSIFDLLTAVDKLGHISDLPLENHKGVLKHLGNRQQGIEIDLKGLKYKFQDSEEPVLNNINLKVKASEKIAISGMNGSGKETFLKVLAGILGDYQGLIVYDGISIRDIQQEHFFTYVKKNQTVDAIFDGTILENITLNRPGIDDQVIRKTLEGLQLTESIGKLKEGLQTQILSGGRRFSDSFKTKLILARCLLFQPRLLILSNCFDSFSQQELAAISSFILSSDNACTILIETKKESIMEKCDRVILFGKGEIVQEGKLSELKSNPTFQNYLY</sequence>
<feature type="transmembrane region" description="Helical" evidence="5">
    <location>
        <begin position="413"/>
        <end position="430"/>
    </location>
</feature>
<feature type="transmembrane region" description="Helical" evidence="5">
    <location>
        <begin position="379"/>
        <end position="407"/>
    </location>
</feature>
<evidence type="ECO:0008006" key="10">
    <source>
        <dbReference type="Google" id="ProtNLM"/>
    </source>
</evidence>
<feature type="transmembrane region" description="Helical" evidence="5">
    <location>
        <begin position="274"/>
        <end position="292"/>
    </location>
</feature>
<gene>
    <name evidence="8" type="ORF">EMA8858_02612</name>
</gene>